<evidence type="ECO:0000313" key="6">
    <source>
        <dbReference type="EMBL" id="KAJ1921722.1"/>
    </source>
</evidence>
<feature type="region of interest" description="Disordered" evidence="4">
    <location>
        <begin position="1611"/>
        <end position="1670"/>
    </location>
</feature>
<dbReference type="Proteomes" id="UP001150538">
    <property type="component" value="Unassembled WGS sequence"/>
</dbReference>
<dbReference type="Gene3D" id="2.40.50.40">
    <property type="match status" value="1"/>
</dbReference>
<name>A0A9W8A2V3_9FUNG</name>
<dbReference type="GO" id="GO:0140658">
    <property type="term" value="F:ATP-dependent chromatin remodeler activity"/>
    <property type="evidence" value="ECO:0007669"/>
    <property type="project" value="TreeGrafter"/>
</dbReference>
<feature type="region of interest" description="Disordered" evidence="4">
    <location>
        <begin position="1320"/>
        <end position="1355"/>
    </location>
</feature>
<reference evidence="6" key="1">
    <citation type="submission" date="2022-07" db="EMBL/GenBank/DDBJ databases">
        <title>Phylogenomic reconstructions and comparative analyses of Kickxellomycotina fungi.</title>
        <authorList>
            <person name="Reynolds N.K."/>
            <person name="Stajich J.E."/>
            <person name="Barry K."/>
            <person name="Grigoriev I.V."/>
            <person name="Crous P."/>
            <person name="Smith M.E."/>
        </authorList>
    </citation>
    <scope>NUCLEOTIDE SEQUENCE</scope>
    <source>
        <strain evidence="6">NBRC 100468</strain>
    </source>
</reference>
<dbReference type="SMART" id="SM00298">
    <property type="entry name" value="CHROMO"/>
    <property type="match status" value="1"/>
</dbReference>
<dbReference type="InterPro" id="IPR016197">
    <property type="entry name" value="Chromo-like_dom_sf"/>
</dbReference>
<dbReference type="EMBL" id="JANBPU010000003">
    <property type="protein sequence ID" value="KAJ1921722.1"/>
    <property type="molecule type" value="Genomic_DNA"/>
</dbReference>
<evidence type="ECO:0000259" key="5">
    <source>
        <dbReference type="PROSITE" id="PS50013"/>
    </source>
</evidence>
<dbReference type="Gene3D" id="3.40.50.300">
    <property type="entry name" value="P-loop containing nucleotide triphosphate hydrolases"/>
    <property type="match status" value="1"/>
</dbReference>
<dbReference type="OrthoDB" id="5857104at2759"/>
<feature type="compositionally biased region" description="Polar residues" evidence="4">
    <location>
        <begin position="1521"/>
        <end position="1540"/>
    </location>
</feature>
<feature type="region of interest" description="Disordered" evidence="4">
    <location>
        <begin position="1518"/>
        <end position="1550"/>
    </location>
</feature>
<feature type="region of interest" description="Disordered" evidence="4">
    <location>
        <begin position="1562"/>
        <end position="1586"/>
    </location>
</feature>
<dbReference type="GO" id="GO:0005634">
    <property type="term" value="C:nucleus"/>
    <property type="evidence" value="ECO:0007669"/>
    <property type="project" value="TreeGrafter"/>
</dbReference>
<sequence>MKSDSSAHYEVECIIGKKISSKGGPQYLIKWSGYPLVESTWEIYQNLECPRAIAKFEEMLQLERECGKSYEFFEREGLAILLDHVKHVFKDTKMFDTSSNLPKSQDKKQDVYIDISSIFDQEHPVADIIDSITDTNGRRYYCVNKSDGMWVWAPATHLPITRDVVQSYEHKLFKKQRDLIARNSSRYRSTNAVATNTNSHTFKVAPVSRVSSNPDPPRFRSARLNGIFGRRNSNHSTTSGPPDILVDTTIDSPVSRPAKYPGKASLLLPSIEIPIVPVDELVDKSEDRAAVNALSFGSNTCLDYIESRLKRNPTPRLLGLSALDFQDDVQVCTVCQSTDFEGGVIDESNGHYNGNNTYKSSNILNSCSKCGLTIHPFCFSHTAIKPLAKDEASQSIGPFSINFSISNKKSQEWECIYCKLWGDLDIVEIYTARPGEGASDDADWEAIKHDVLSNPNDTVSQNTLNSLCKYQFLTRFAFHSFRHLAWIPFIYIYNSRFSLIKHYFKDLKGSAPPPKAQVIKDEWTTVDRIYNVETFSRRNATSRKELFVKEVKRLEKNWDNANPNDPLSNPYKNLNSGLYSETRHLFVKWGGLDIGQSTWDSCPDPFTQPKEYAVWSKHYQRWKLKLLIETQKTPKADEPASNSVSGVESPVSKLWFLNKSNIQSPKILPLTLAYLKKILSVPRQFQSNMVLHGADEQNVLALAVHYIAAIYCSRIPDNMLQKVTTNPTMLTTCKYAAFPFLVICSESSLSLWTSAFQRYHPYLIVEPFFGYASSLELQGKYGIMSYANYPLKRHTKSERDLSCHVVVCSYDALSNPTGQKFLNSIPKNWECVIFSGNSLSTNYTPEYLSMIKKIKTNRRLMLTNKTLENGSRSELEFIARFVDTVDTRDTAGQEHTGPVANGLNETSLRNLISLHSIQIPSDIGTRSSIFDEMFVGIQMSTLQEKSLQDLFLKKASMLKSIQKTITDLLKSNTNLSDMEFSIVDKAKNLLEGIIASAKSLTNLPNQSHTSAVSPISLNLQDLCTANVKMMLLKNIFEEIKTRKFRVLLLASTHSSLDIIGKLLDDVGMSHEGTDGKTIAYDSHILLNDSEDPISKSQVILANINTVPGDDFGLSDIDIVIVYDQCWDLNVNMCASRWLNINDGRRKTKLLKLLIHGSVEESIVRYEPNTATLDSDDASKSPVFSGKETLTKVSELMAILQFGAKGLLENTPIDPSLSHGMQYNNRDVSQLFAHLLKNHIPISKHNSIHCWSKPFYPGNHDGIFIEIQKSRPNYIDDPNFWSQLVNSIRNRKFSLETPKKRYYSSIDSKSETRNGLKRVRSNRDLNSSGDGVYVNPGDLVGMPSKKKQEIRDQEPDPYEDLISQFKGILNKLSYGNFTKASQPENIFDIDIQELKTKPLTNCLASVDADNENRCIICDSSKHNNTFCPMILHSLFPKIMRNLFKGKTLEDSPGLIEIREWYYAQMHAFYYDSALSQASTHIRPDIPQNTEASDHTALSLDNDTTNAPTQFGTALSDHAVDPQETTQHTNPPSTLVDLTSSPIVKPDLDSPSIEFTPSLVNVSENTQEHKNGPEVSEPATAPQEDDNEPRFTASEWRHFMKTQYQKLLESGLVPQPSEHPHSQQVPSDDSTGHQSTYQQNDMPSTHIANPQANTVSPVQTAASPTQPAEFVAPQPTGIHMMNNQQPLEMPVQNPQSYQPPIPTAANIQYTNMPVANTVVFSRGYMVPSAHIQSVPLVAQFAPQPMPNVLPQPFIGYQQAFAQQPYMFVNPSVPGQQPQMFVNPSVSGQQPQMFVGSNVPQQQHQYTMPPETNQNSQGYSDTFQIGNVKICPLCLSSSHHQNQCANRFNYNVLKQQHSIVSKQAMPASIKVELLSIITKYINEAARLRSN</sequence>
<dbReference type="PROSITE" id="PS50013">
    <property type="entry name" value="CHROMO_2"/>
    <property type="match status" value="1"/>
</dbReference>
<dbReference type="GO" id="GO:0016887">
    <property type="term" value="F:ATP hydrolysis activity"/>
    <property type="evidence" value="ECO:0007669"/>
    <property type="project" value="TreeGrafter"/>
</dbReference>
<dbReference type="PANTHER" id="PTHR45623">
    <property type="entry name" value="CHROMODOMAIN-HELICASE-DNA-BINDING PROTEIN 3-RELATED-RELATED"/>
    <property type="match status" value="1"/>
</dbReference>
<dbReference type="Gene3D" id="3.40.50.10810">
    <property type="entry name" value="Tandem AAA-ATPase domain"/>
    <property type="match status" value="1"/>
</dbReference>
<comment type="caution">
    <text evidence="6">The sequence shown here is derived from an EMBL/GenBank/DDBJ whole genome shotgun (WGS) entry which is preliminary data.</text>
</comment>
<evidence type="ECO:0000256" key="1">
    <source>
        <dbReference type="ARBA" id="ARBA00022741"/>
    </source>
</evidence>
<dbReference type="GO" id="GO:0005524">
    <property type="term" value="F:ATP binding"/>
    <property type="evidence" value="ECO:0007669"/>
    <property type="project" value="UniProtKB-KW"/>
</dbReference>
<dbReference type="GO" id="GO:0003677">
    <property type="term" value="F:DNA binding"/>
    <property type="evidence" value="ECO:0007669"/>
    <property type="project" value="TreeGrafter"/>
</dbReference>
<accession>A0A9W8A2V3</accession>
<protein>
    <recommendedName>
        <fullName evidence="5">Chromo domain-containing protein</fullName>
    </recommendedName>
</protein>
<dbReference type="Pfam" id="PF00385">
    <property type="entry name" value="Chromo"/>
    <property type="match status" value="1"/>
</dbReference>
<dbReference type="InterPro" id="IPR023780">
    <property type="entry name" value="Chromo_domain"/>
</dbReference>
<evidence type="ECO:0000256" key="4">
    <source>
        <dbReference type="SAM" id="MobiDB-lite"/>
    </source>
</evidence>
<dbReference type="GO" id="GO:0003682">
    <property type="term" value="F:chromatin binding"/>
    <property type="evidence" value="ECO:0007669"/>
    <property type="project" value="TreeGrafter"/>
</dbReference>
<feature type="compositionally biased region" description="Polar residues" evidence="4">
    <location>
        <begin position="1620"/>
        <end position="1664"/>
    </location>
</feature>
<proteinExistence type="predicted"/>
<keyword evidence="1" id="KW-0547">Nucleotide-binding</keyword>
<evidence type="ECO:0000313" key="7">
    <source>
        <dbReference type="Proteomes" id="UP001150538"/>
    </source>
</evidence>
<dbReference type="InterPro" id="IPR038718">
    <property type="entry name" value="SNF2-like_sf"/>
</dbReference>
<dbReference type="InterPro" id="IPR000953">
    <property type="entry name" value="Chromo/chromo_shadow_dom"/>
</dbReference>
<keyword evidence="3" id="KW-0539">Nucleus</keyword>
<dbReference type="CDD" id="cd00024">
    <property type="entry name" value="CD_CSD"/>
    <property type="match status" value="1"/>
</dbReference>
<evidence type="ECO:0000256" key="2">
    <source>
        <dbReference type="ARBA" id="ARBA00022840"/>
    </source>
</evidence>
<keyword evidence="2" id="KW-0067">ATP-binding</keyword>
<dbReference type="InterPro" id="IPR027417">
    <property type="entry name" value="P-loop_NTPase"/>
</dbReference>
<dbReference type="GO" id="GO:0000785">
    <property type="term" value="C:chromatin"/>
    <property type="evidence" value="ECO:0007669"/>
    <property type="project" value="TreeGrafter"/>
</dbReference>
<dbReference type="PANTHER" id="PTHR45623:SF17">
    <property type="entry name" value="CHROMODOMAIN-HELICASE-DNA-BINDING PROTEIN 3-RELATED"/>
    <property type="match status" value="1"/>
</dbReference>
<dbReference type="SUPFAM" id="SSF54160">
    <property type="entry name" value="Chromo domain-like"/>
    <property type="match status" value="1"/>
</dbReference>
<gene>
    <name evidence="6" type="ORF">H4219_000455</name>
</gene>
<feature type="domain" description="Chromo" evidence="5">
    <location>
        <begin position="9"/>
        <end position="68"/>
    </location>
</feature>
<organism evidence="6 7">
    <name type="scientific">Mycoemilia scoparia</name>
    <dbReference type="NCBI Taxonomy" id="417184"/>
    <lineage>
        <taxon>Eukaryota</taxon>
        <taxon>Fungi</taxon>
        <taxon>Fungi incertae sedis</taxon>
        <taxon>Zoopagomycota</taxon>
        <taxon>Kickxellomycotina</taxon>
        <taxon>Kickxellomycetes</taxon>
        <taxon>Kickxellales</taxon>
        <taxon>Kickxellaceae</taxon>
        <taxon>Mycoemilia</taxon>
    </lineage>
</organism>
<evidence type="ECO:0000256" key="3">
    <source>
        <dbReference type="ARBA" id="ARBA00023242"/>
    </source>
</evidence>
<keyword evidence="7" id="KW-1185">Reference proteome</keyword>
<dbReference type="GO" id="GO:0042393">
    <property type="term" value="F:histone binding"/>
    <property type="evidence" value="ECO:0007669"/>
    <property type="project" value="TreeGrafter"/>
</dbReference>